<organism evidence="2 3">
    <name type="scientific">Candidatus Woesebacteria bacterium GW2011_GWA1_39_21b</name>
    <dbReference type="NCBI Taxonomy" id="1618551"/>
    <lineage>
        <taxon>Bacteria</taxon>
        <taxon>Candidatus Woeseibacteriota</taxon>
    </lineage>
</organism>
<proteinExistence type="predicted"/>
<evidence type="ECO:0000256" key="1">
    <source>
        <dbReference type="SAM" id="Phobius"/>
    </source>
</evidence>
<evidence type="ECO:0000313" key="2">
    <source>
        <dbReference type="EMBL" id="KKR13156.1"/>
    </source>
</evidence>
<dbReference type="Proteomes" id="UP000034690">
    <property type="component" value="Unassembled WGS sequence"/>
</dbReference>
<sequence>MKKYLPLILLGIGILVIVGAFLFVRGRKGGESEEPEEEIALLDVALNERPIVSLTPSEDGHYLYLNIDKITIDAASLDYELLYKTKDGVLQGVPGTVDVKAKDNFEADLLLGSESSGKFRYDEGVEEGTISLKFRNSQGKLLAKFESEFHMQTSTDLLTSIDKVFNYELEKESEEFFVAMSTVGYPGESPSDVETGPYGIFSSSPQKVSGTVDLGFDNVYYWDGNNWQKLFENRSSDIGIFFGSTQ</sequence>
<name>A0A0G0NK38_9BACT</name>
<dbReference type="EMBL" id="LBWQ01000023">
    <property type="protein sequence ID" value="KKR13156.1"/>
    <property type="molecule type" value="Genomic_DNA"/>
</dbReference>
<comment type="caution">
    <text evidence="2">The sequence shown here is derived from an EMBL/GenBank/DDBJ whole genome shotgun (WGS) entry which is preliminary data.</text>
</comment>
<accession>A0A0G0NK38</accession>
<keyword evidence="1" id="KW-0472">Membrane</keyword>
<keyword evidence="1" id="KW-1133">Transmembrane helix</keyword>
<keyword evidence="1" id="KW-0812">Transmembrane</keyword>
<feature type="transmembrane region" description="Helical" evidence="1">
    <location>
        <begin position="6"/>
        <end position="24"/>
    </location>
</feature>
<reference evidence="2 3" key="1">
    <citation type="journal article" date="2015" name="Nature">
        <title>rRNA introns, odd ribosomes, and small enigmatic genomes across a large radiation of phyla.</title>
        <authorList>
            <person name="Brown C.T."/>
            <person name="Hug L.A."/>
            <person name="Thomas B.C."/>
            <person name="Sharon I."/>
            <person name="Castelle C.J."/>
            <person name="Singh A."/>
            <person name="Wilkins M.J."/>
            <person name="Williams K.H."/>
            <person name="Banfield J.F."/>
        </authorList>
    </citation>
    <scope>NUCLEOTIDE SEQUENCE [LARGE SCALE GENOMIC DNA]</scope>
</reference>
<gene>
    <name evidence="2" type="ORF">UT40_C0023G0022</name>
</gene>
<protein>
    <submittedName>
        <fullName evidence="2">Uncharacterized protein</fullName>
    </submittedName>
</protein>
<dbReference type="AlphaFoldDB" id="A0A0G0NK38"/>
<evidence type="ECO:0000313" key="3">
    <source>
        <dbReference type="Proteomes" id="UP000034690"/>
    </source>
</evidence>